<organism evidence="2 3">
    <name type="scientific">Micromonospora mirobrigensis</name>
    <dbReference type="NCBI Taxonomy" id="262898"/>
    <lineage>
        <taxon>Bacteria</taxon>
        <taxon>Bacillati</taxon>
        <taxon>Actinomycetota</taxon>
        <taxon>Actinomycetes</taxon>
        <taxon>Micromonosporales</taxon>
        <taxon>Micromonosporaceae</taxon>
        <taxon>Micromonospora</taxon>
    </lineage>
</organism>
<keyword evidence="1" id="KW-1133">Transmembrane helix</keyword>
<evidence type="ECO:0000313" key="2">
    <source>
        <dbReference type="EMBL" id="SCF43760.1"/>
    </source>
</evidence>
<reference evidence="3" key="1">
    <citation type="submission" date="2016-06" db="EMBL/GenBank/DDBJ databases">
        <authorList>
            <person name="Varghese N."/>
            <person name="Submissions Spin"/>
        </authorList>
    </citation>
    <scope>NUCLEOTIDE SEQUENCE [LARGE SCALE GENOMIC DNA]</scope>
    <source>
        <strain evidence="3">DSM 44830</strain>
    </source>
</reference>
<evidence type="ECO:0000313" key="3">
    <source>
        <dbReference type="Proteomes" id="UP000199504"/>
    </source>
</evidence>
<keyword evidence="1" id="KW-0812">Transmembrane</keyword>
<gene>
    <name evidence="2" type="ORF">GA0070564_109154</name>
</gene>
<sequence>MTATASPVAAGGRLYEPRLRAMTAGIVALVSLLAFEALAVGTAMPTVARSLDGLGGYALAFGGPFASGVVGMVASGLWCDARGPRAAMWSGLACFVAGLLLAGAATTMGTPGPAGYAATLAVAAGCALVGVLLAGRVVPA</sequence>
<accession>A0A1C5AEX5</accession>
<keyword evidence="3" id="KW-1185">Reference proteome</keyword>
<evidence type="ECO:0008006" key="4">
    <source>
        <dbReference type="Google" id="ProtNLM"/>
    </source>
</evidence>
<dbReference type="RefSeq" id="WP_425412535.1">
    <property type="nucleotide sequence ID" value="NZ_FMCX01000009.1"/>
</dbReference>
<evidence type="ECO:0000256" key="1">
    <source>
        <dbReference type="SAM" id="Phobius"/>
    </source>
</evidence>
<dbReference type="EMBL" id="FMCX01000009">
    <property type="protein sequence ID" value="SCF43760.1"/>
    <property type="molecule type" value="Genomic_DNA"/>
</dbReference>
<feature type="transmembrane region" description="Helical" evidence="1">
    <location>
        <begin position="86"/>
        <end position="108"/>
    </location>
</feature>
<proteinExistence type="predicted"/>
<name>A0A1C5AEX5_9ACTN</name>
<dbReference type="AlphaFoldDB" id="A0A1C5AEX5"/>
<feature type="transmembrane region" description="Helical" evidence="1">
    <location>
        <begin position="56"/>
        <end position="79"/>
    </location>
</feature>
<feature type="transmembrane region" description="Helical" evidence="1">
    <location>
        <begin position="114"/>
        <end position="134"/>
    </location>
</feature>
<keyword evidence="1" id="KW-0472">Membrane</keyword>
<dbReference type="SUPFAM" id="SSF103473">
    <property type="entry name" value="MFS general substrate transporter"/>
    <property type="match status" value="1"/>
</dbReference>
<dbReference type="STRING" id="262898.GA0070564_109154"/>
<dbReference type="Proteomes" id="UP000199504">
    <property type="component" value="Unassembled WGS sequence"/>
</dbReference>
<protein>
    <recommendedName>
        <fullName evidence="4">Major Facilitator Superfamily protein</fullName>
    </recommendedName>
</protein>
<dbReference type="InterPro" id="IPR036259">
    <property type="entry name" value="MFS_trans_sf"/>
</dbReference>
<feature type="transmembrane region" description="Helical" evidence="1">
    <location>
        <begin position="21"/>
        <end position="44"/>
    </location>
</feature>